<dbReference type="EMBL" id="JAWPBP010000054">
    <property type="protein sequence ID" value="MDW2720008.1"/>
    <property type="molecule type" value="Genomic_DNA"/>
</dbReference>
<gene>
    <name evidence="1" type="ORF">RYZ49_29985</name>
</gene>
<dbReference type="RefSeq" id="WP_162625994.1">
    <property type="nucleotide sequence ID" value="NZ_CP143095.1"/>
</dbReference>
<sequence length="54" mass="5999">MALKEERPVASCSTVFCAGSETIAPENLLTHGRKNNAFMLYSADLTRNKQNKIK</sequence>
<comment type="caution">
    <text evidence="1">The sequence shown here is derived from an EMBL/GenBank/DDBJ whole genome shotgun (WGS) entry which is preliminary data.</text>
</comment>
<reference evidence="1 2" key="1">
    <citation type="submission" date="2023-10" db="EMBL/GenBank/DDBJ databases">
        <title>Fecal carriage and genetic characteristics of carbapenem-resistant Enterobacterales among healthy adults from four provinces of China.</title>
        <authorList>
            <person name="Li Y."/>
            <person name="Zhang R."/>
        </authorList>
    </citation>
    <scope>NUCLEOTIDE SEQUENCE [LARGE SCALE GENOMIC DNA]</scope>
    <source>
        <strain evidence="1 2">HN-157</strain>
    </source>
</reference>
<dbReference type="Proteomes" id="UP001287436">
    <property type="component" value="Unassembled WGS sequence"/>
</dbReference>
<evidence type="ECO:0000313" key="1">
    <source>
        <dbReference type="EMBL" id="MDW2720008.1"/>
    </source>
</evidence>
<name>A0ABD5HPB9_9ENTR</name>
<accession>A0ABD5HPB9</accession>
<protein>
    <submittedName>
        <fullName evidence="1">Uncharacterized protein</fullName>
    </submittedName>
</protein>
<dbReference type="AlphaFoldDB" id="A0ABD5HPB9"/>
<proteinExistence type="predicted"/>
<organism evidence="1 2">
    <name type="scientific">Klebsiella pasteurii</name>
    <dbReference type="NCBI Taxonomy" id="2587529"/>
    <lineage>
        <taxon>Bacteria</taxon>
        <taxon>Pseudomonadati</taxon>
        <taxon>Pseudomonadota</taxon>
        <taxon>Gammaproteobacteria</taxon>
        <taxon>Enterobacterales</taxon>
        <taxon>Enterobacteriaceae</taxon>
        <taxon>Klebsiella/Raoultella group</taxon>
        <taxon>Klebsiella</taxon>
    </lineage>
</organism>
<evidence type="ECO:0000313" key="2">
    <source>
        <dbReference type="Proteomes" id="UP001287436"/>
    </source>
</evidence>